<dbReference type="Proteomes" id="UP001596439">
    <property type="component" value="Unassembled WGS sequence"/>
</dbReference>
<name>A0ABW2PKF4_9BACL</name>
<reference evidence="2" key="1">
    <citation type="journal article" date="2019" name="Int. J. Syst. Evol. Microbiol.">
        <title>The Global Catalogue of Microorganisms (GCM) 10K type strain sequencing project: providing services to taxonomists for standard genome sequencing and annotation.</title>
        <authorList>
            <consortium name="The Broad Institute Genomics Platform"/>
            <consortium name="The Broad Institute Genome Sequencing Center for Infectious Disease"/>
            <person name="Wu L."/>
            <person name="Ma J."/>
        </authorList>
    </citation>
    <scope>NUCLEOTIDE SEQUENCE [LARGE SCALE GENOMIC DNA]</scope>
    <source>
        <strain evidence="2">CCUG 55590</strain>
    </source>
</reference>
<gene>
    <name evidence="1" type="ORF">ACFQO8_01620</name>
</gene>
<dbReference type="PANTHER" id="PTHR33221">
    <property type="entry name" value="WINGED HELIX-TURN-HELIX TRANSCRIPTIONAL REGULATOR, RRF2 FAMILY"/>
    <property type="match status" value="1"/>
</dbReference>
<accession>A0ABW2PKF4</accession>
<dbReference type="InterPro" id="IPR036388">
    <property type="entry name" value="WH-like_DNA-bd_sf"/>
</dbReference>
<evidence type="ECO:0000313" key="1">
    <source>
        <dbReference type="EMBL" id="MFC7388821.1"/>
    </source>
</evidence>
<dbReference type="PROSITE" id="PS51197">
    <property type="entry name" value="HTH_RRF2_2"/>
    <property type="match status" value="1"/>
</dbReference>
<dbReference type="RefSeq" id="WP_214786358.1">
    <property type="nucleotide sequence ID" value="NZ_JANIEL010000041.1"/>
</dbReference>
<dbReference type="Pfam" id="PF02082">
    <property type="entry name" value="Rrf2"/>
    <property type="match status" value="1"/>
</dbReference>
<protein>
    <submittedName>
        <fullName evidence="1">Rrf2 family transcriptional regulator</fullName>
    </submittedName>
</protein>
<dbReference type="EMBL" id="JBHTCE010000001">
    <property type="protein sequence ID" value="MFC7388821.1"/>
    <property type="molecule type" value="Genomic_DNA"/>
</dbReference>
<dbReference type="SUPFAM" id="SSF46785">
    <property type="entry name" value="Winged helix' DNA-binding domain"/>
    <property type="match status" value="1"/>
</dbReference>
<evidence type="ECO:0000313" key="2">
    <source>
        <dbReference type="Proteomes" id="UP001596439"/>
    </source>
</evidence>
<organism evidence="1 2">
    <name type="scientific">Exiguobacterium aestuarii</name>
    <dbReference type="NCBI Taxonomy" id="273527"/>
    <lineage>
        <taxon>Bacteria</taxon>
        <taxon>Bacillati</taxon>
        <taxon>Bacillota</taxon>
        <taxon>Bacilli</taxon>
        <taxon>Bacillales</taxon>
        <taxon>Bacillales Family XII. Incertae Sedis</taxon>
        <taxon>Exiguobacterium</taxon>
    </lineage>
</organism>
<dbReference type="InterPro" id="IPR036390">
    <property type="entry name" value="WH_DNA-bd_sf"/>
</dbReference>
<keyword evidence="2" id="KW-1185">Reference proteome</keyword>
<proteinExistence type="predicted"/>
<dbReference type="PANTHER" id="PTHR33221:SF15">
    <property type="entry name" value="HTH-TYPE TRANSCRIPTIONAL REGULATOR YWGB-RELATED"/>
    <property type="match status" value="1"/>
</dbReference>
<dbReference type="Gene3D" id="1.10.10.10">
    <property type="entry name" value="Winged helix-like DNA-binding domain superfamily/Winged helix DNA-binding domain"/>
    <property type="match status" value="1"/>
</dbReference>
<sequence>MTISSRFSVAIHMLTLVALSPPEVISSDFLARSVNTNPALIRKIMAMLKKAELIQVKPGVAGATLKKSLNAISLLEIYQAVSVVEPNELFGIHDQPNPACPVGRNIQTTIEPLFITAQSAMERVLEQITLGDVVKDIEQLAD</sequence>
<dbReference type="InterPro" id="IPR000944">
    <property type="entry name" value="Tscrpt_reg_Rrf2"/>
</dbReference>
<comment type="caution">
    <text evidence="1">The sequence shown here is derived from an EMBL/GenBank/DDBJ whole genome shotgun (WGS) entry which is preliminary data.</text>
</comment>